<feature type="domain" description="Tip attachment protein J HDII-ins2" evidence="2">
    <location>
        <begin position="264"/>
        <end position="412"/>
    </location>
</feature>
<keyword evidence="1" id="KW-0472">Membrane</keyword>
<protein>
    <recommendedName>
        <fullName evidence="2">Tip attachment protein J HDII-ins2 domain-containing protein</fullName>
    </recommendedName>
</protein>
<dbReference type="Proteomes" id="UP000249123">
    <property type="component" value="Unassembled WGS sequence"/>
</dbReference>
<dbReference type="InterPro" id="IPR055385">
    <property type="entry name" value="GpJ_HDII-ins2"/>
</dbReference>
<name>A0A8B2PQL2_9PROT</name>
<reference evidence="3 4" key="1">
    <citation type="submission" date="2013-04" db="EMBL/GenBank/DDBJ databases">
        <title>Hyphomonas sp. T24B3 Genome Sequencing.</title>
        <authorList>
            <person name="Lai Q."/>
            <person name="Shao Z."/>
        </authorList>
    </citation>
    <scope>NUCLEOTIDE SEQUENCE [LARGE SCALE GENOMIC DNA]</scope>
    <source>
        <strain evidence="3 4">T24B3</strain>
    </source>
</reference>
<proteinExistence type="predicted"/>
<comment type="caution">
    <text evidence="3">The sequence shown here is derived from an EMBL/GenBank/DDBJ whole genome shotgun (WGS) entry which is preliminary data.</text>
</comment>
<keyword evidence="1" id="KW-0812">Transmembrane</keyword>
<organism evidence="3 4">
    <name type="scientific">Hyphomonas pacifica</name>
    <dbReference type="NCBI Taxonomy" id="1280941"/>
    <lineage>
        <taxon>Bacteria</taxon>
        <taxon>Pseudomonadati</taxon>
        <taxon>Pseudomonadota</taxon>
        <taxon>Alphaproteobacteria</taxon>
        <taxon>Hyphomonadales</taxon>
        <taxon>Hyphomonadaceae</taxon>
        <taxon>Hyphomonas</taxon>
    </lineage>
</organism>
<dbReference type="RefSeq" id="WP_112063381.1">
    <property type="nucleotide sequence ID" value="NZ_AWFB01000078.1"/>
</dbReference>
<gene>
    <name evidence="3" type="ORF">HY3_05610</name>
</gene>
<keyword evidence="4" id="KW-1185">Reference proteome</keyword>
<keyword evidence="1" id="KW-1133">Transmembrane helix</keyword>
<dbReference type="Pfam" id="PF24801">
    <property type="entry name" value="FNIII-A_GpJ"/>
    <property type="match status" value="1"/>
</dbReference>
<dbReference type="EMBL" id="AWFB01000078">
    <property type="protein sequence ID" value="RAN30626.1"/>
    <property type="molecule type" value="Genomic_DNA"/>
</dbReference>
<evidence type="ECO:0000256" key="1">
    <source>
        <dbReference type="SAM" id="Phobius"/>
    </source>
</evidence>
<accession>A0A8B2PQL2</accession>
<feature type="transmembrane region" description="Helical" evidence="1">
    <location>
        <begin position="102"/>
        <end position="124"/>
    </location>
</feature>
<evidence type="ECO:0000259" key="2">
    <source>
        <dbReference type="Pfam" id="PF24801"/>
    </source>
</evidence>
<sequence length="1566" mass="167893">MPELKPIITSPPDVAAQPLMAVIRDDPFDPLPPRFASVQPGETLASLVDRLGFDPIARPLAVAVIDGEEVPSAEWGNFRIQHNQHVAICIAPQGGGDSGNKLLTTVLTIFVMVAAFWVSGGALAPMLGAAFEAGAMGANIAAAAISTVGSLAINALVKPPAPPQQDSVKPVYNIDGAGNEFRPLEPIVLSVGRRRMVPRQVAPGYQELVGDDFYYRMVVEWGPINVEVSDFKVGDTPLDAIDGVQMQHRLVESDPHPTLYPANVNQEAVGAALDSLSDWEGRYTIEGATEAGVIIGFPAGLGHTSKKGKSEQWAAQIEIRYRRITGEPGSEVSGSWQSPPGNGVNYPTRGGVVAGPGRYGFSAKKRSQPFFRYVSFSLPEAGRYEIQVRRSSPNGDPETDRTVDDMVLQVIESRKPGKPVARDDVAYSVFRIKGSDETQGRIQNLNAIVERMVPRFSEAFLSSSDLSTASAASLTAPSVSRNMWEEILWMYRNGFDGRAPVADNAVDWPSFAIAAKDANDNGWRFDHIFDSAVSIEEAVEIAAFAGCGRAAFIGNRLTAIIDGPRLAPVAVISDRSARNIKAVKRLSEPPHSFRVVWNDASDGFRTRETRVYVDGHTAETATRFEEIRIPGVVDWANVHRLVGRNYRNSQLQTRNITAEVPVDDVDAAMRLGAWVGIRTKVVEVGRASGWIRGVETNPLGDVTAIILDQPVDQTAGDDLVLQWSRKLAPNVAETLSSALEIEDPAEDVIHERIVLKEPAAGSDKPRVGDAYTYGLAGFLRLNGLIDRIEAIDHKWLRLHLVDYAPARFDETGLEVPDYEPAFERPAFIRPAELELVSVARNLDQIVIHFRQKPGDKGNISHFIAARAIAPDDGDDASGVWEALPDMSASQRQLVASPGQAGDRWIYRIAAVSSLGDVGPYLLIDAVEAIVTLPAPQDVLLTPTVEEGALGSRRVILKVAATPVEDVQITDMIVEARRVALDLEGDREPEADQPDFEQVGSAAASVARTIIRGISAGARLDVEVYFRGARQEVSPRVRFEDILMPAVDVAGQAADVAPGSALEAFIEAQGASGADQIARDAADAALTAANEAFAEAETVRSEYQSADDDLQTDINSRATNARLDTVESDAEAARTLMGNQITTAYTSAIDDAVGDLQVQIDSKASATALATVESDAAASRVQLLEDARAEWQGDDLALQMDINTRATNTRVDTVEADAAGALSQAVMDMRAEWQEDDNLLQLQLDSKATNSRVDTVESDAAAARSSLQAEYTARFGAVEGNVSVLQGVLAQPSGSEAIVAFRANTSTGEASLQVISTSGGLSPGTRVVISATNFIVQGDAVVTGSLSAMSANLGTVTAGLLRNSGQTFGVNASLGVEVSFSGSYMKVSGANFGASNNLMEWYGPKPSGASLTNPRLSTLTTGNAIYAKDNAGQLYDQITNSGESYTSSEITTPVGSWQRVRTLAITTSGKEVSVSVSLASVVYVDGINCYHKLRVLRGGSAVYNSGRFNGIGAYYNGDTFQHFAASFLDHPPAGAQYYEIEVYTEGGALTNTSRVSNRMLSAREYRR</sequence>
<evidence type="ECO:0000313" key="3">
    <source>
        <dbReference type="EMBL" id="RAN30626.1"/>
    </source>
</evidence>
<evidence type="ECO:0000313" key="4">
    <source>
        <dbReference type="Proteomes" id="UP000249123"/>
    </source>
</evidence>